<keyword evidence="2" id="KW-1185">Reference proteome</keyword>
<evidence type="ECO:0000313" key="1">
    <source>
        <dbReference type="EMBL" id="KHS42006.1"/>
    </source>
</evidence>
<proteinExistence type="predicted"/>
<name>A0A0B8ZUT6_9SPHN</name>
<sequence>MVVNSNADEQQYSVATMAIHINTLRTLISCLLPMAAKNANDPSLWIAQFEALALRSADYAAFEASGAVDPELMKAAVISSLEEILGAAKRAIIHVQG</sequence>
<dbReference type="STRING" id="48936.NJ75_04372"/>
<dbReference type="AlphaFoldDB" id="A0A0B8ZUT6"/>
<organism evidence="1 2">
    <name type="scientific">Novosphingobium subterraneum</name>
    <dbReference type="NCBI Taxonomy" id="48936"/>
    <lineage>
        <taxon>Bacteria</taxon>
        <taxon>Pseudomonadati</taxon>
        <taxon>Pseudomonadota</taxon>
        <taxon>Alphaproteobacteria</taxon>
        <taxon>Sphingomonadales</taxon>
        <taxon>Sphingomonadaceae</taxon>
        <taxon>Novosphingobium</taxon>
    </lineage>
</organism>
<comment type="caution">
    <text evidence="1">The sequence shown here is derived from an EMBL/GenBank/DDBJ whole genome shotgun (WGS) entry which is preliminary data.</text>
</comment>
<dbReference type="Proteomes" id="UP000031338">
    <property type="component" value="Unassembled WGS sequence"/>
</dbReference>
<accession>A0A0B8ZUT6</accession>
<dbReference type="PATRIC" id="fig|48936.3.peg.4408"/>
<gene>
    <name evidence="1" type="ORF">NJ75_04372</name>
</gene>
<reference evidence="1 2" key="1">
    <citation type="submission" date="2014-10" db="EMBL/GenBank/DDBJ databases">
        <title>Draft genome sequence of Novosphingobium subterraneum DSM 12447.</title>
        <authorList>
            <person name="Gan H.M."/>
            <person name="Gan H.Y."/>
            <person name="Savka M.A."/>
        </authorList>
    </citation>
    <scope>NUCLEOTIDE SEQUENCE [LARGE SCALE GENOMIC DNA]</scope>
    <source>
        <strain evidence="1 2">DSM 12447</strain>
    </source>
</reference>
<evidence type="ECO:0000313" key="2">
    <source>
        <dbReference type="Proteomes" id="UP000031338"/>
    </source>
</evidence>
<dbReference type="EMBL" id="JRVC01000033">
    <property type="protein sequence ID" value="KHS42006.1"/>
    <property type="molecule type" value="Genomic_DNA"/>
</dbReference>
<protein>
    <submittedName>
        <fullName evidence="1">Uncharacterized protein</fullName>
    </submittedName>
</protein>
<dbReference type="RefSeq" id="WP_156135922.1">
    <property type="nucleotide sequence ID" value="NZ_JRVC01000033.1"/>
</dbReference>